<evidence type="ECO:0000256" key="1">
    <source>
        <dbReference type="SAM" id="MobiDB-lite"/>
    </source>
</evidence>
<feature type="compositionally biased region" description="Basic and acidic residues" evidence="1">
    <location>
        <begin position="328"/>
        <end position="346"/>
    </location>
</feature>
<feature type="compositionally biased region" description="Low complexity" evidence="1">
    <location>
        <begin position="46"/>
        <end position="59"/>
    </location>
</feature>
<dbReference type="Proteomes" id="UP000224006">
    <property type="component" value="Unassembled WGS sequence"/>
</dbReference>
<feature type="compositionally biased region" description="Basic and acidic residues" evidence="1">
    <location>
        <begin position="357"/>
        <end position="379"/>
    </location>
</feature>
<proteinExistence type="predicted"/>
<accession>A0A2A9MFU6</accession>
<gene>
    <name evidence="2" type="ORF">BESB_073940</name>
</gene>
<evidence type="ECO:0000313" key="2">
    <source>
        <dbReference type="EMBL" id="PFH34242.1"/>
    </source>
</evidence>
<feature type="compositionally biased region" description="Basic and acidic residues" evidence="1">
    <location>
        <begin position="249"/>
        <end position="271"/>
    </location>
</feature>
<dbReference type="KEGG" id="bbes:BESB_073940"/>
<feature type="compositionally biased region" description="Basic and acidic residues" evidence="1">
    <location>
        <begin position="202"/>
        <end position="227"/>
    </location>
</feature>
<feature type="region of interest" description="Disordered" evidence="1">
    <location>
        <begin position="112"/>
        <end position="379"/>
    </location>
</feature>
<organism evidence="2 3">
    <name type="scientific">Besnoitia besnoiti</name>
    <name type="common">Apicomplexan protozoan</name>
    <dbReference type="NCBI Taxonomy" id="94643"/>
    <lineage>
        <taxon>Eukaryota</taxon>
        <taxon>Sar</taxon>
        <taxon>Alveolata</taxon>
        <taxon>Apicomplexa</taxon>
        <taxon>Conoidasida</taxon>
        <taxon>Coccidia</taxon>
        <taxon>Eucoccidiorida</taxon>
        <taxon>Eimeriorina</taxon>
        <taxon>Sarcocystidae</taxon>
        <taxon>Besnoitia</taxon>
    </lineage>
</organism>
<protein>
    <submittedName>
        <fullName evidence="2">Uncharacterized protein</fullName>
    </submittedName>
</protein>
<sequence length="880" mass="94185">MHLFSLPSFKQHVAYMQRVSQSADWGLPPVYSPCGPHTASLPDPRPQSSASPPSSWSHPEAGLSRALLQPVPAGAESPVRVCLLEAAPPAAGTQLKAAKQRQCRRVYDEIVSDSSEEEAEEPAAERTAALLPGGRVTSLGDAGDERGKEDIKTAEAEAGKEHSEETGHGGGAPAEKLSAQEREAAQRRQDEGDGGNNGFPAEGRKDRGEETQEAARVETKMDSKTEEVEVNDGAVESRDRIDLSNAGDEEQRKREGRKERSGADRKREVKRGVACSELQPQATGQGSGDVEVQEAAVRNGPRASLDPRDDDEEKGEASEEPMGSGEETIGKTESEGSEQAAKRETDTEPEGMNECNASRRLEEDRRCGTQEGVKKERDNVEDKVAEAEIAPQLKRGAPAVQACVVCNASGDTVDAGTPLAPMPQCPFQCRTWCAESPRSHTSAPYGLRPQEAVSCIPASAGFQSSPSSFAEASPWVDPFDPPPAPSPAELRWLRFVAHFIPSSRLLFLRDFCPRFSWEGLCVPFATVQGESEGSPSRGVAAQGLPAANPSAPSEHEGREQREGADSGEWRETNGEKVARRPQPAQAGVRLLSSPCCAPFAGETSDTEGVSFAAGGTECFPSSLCHRFGGERPPKLSRVGKSGCFSSPAGKARRWIWLSLAKVKVALRVHEFEGVACQEGDVGGRALPDGCSASATEKILNCLPTMTIALAISSAREGERKNFKRTANGTLAESSRMMALPASDPRREGKGSLKIVEAKEDFTCVCYAVVMRVDRRAHKILCLVGGSVAVSSHLLKRIDTIMLGTSGGSAVSSKEKAQGTRTVKHMDVNMSASAMSALALDVSAEEDIHDGVRCRRTQVVARMLSSKAAVRRPARPRAVRQ</sequence>
<dbReference type="RefSeq" id="XP_029218251.1">
    <property type="nucleotide sequence ID" value="XM_029365767.1"/>
</dbReference>
<feature type="compositionally biased region" description="Acidic residues" evidence="1">
    <location>
        <begin position="112"/>
        <end position="122"/>
    </location>
</feature>
<feature type="region of interest" description="Disordered" evidence="1">
    <location>
        <begin position="531"/>
        <end position="584"/>
    </location>
</feature>
<feature type="compositionally biased region" description="Basic and acidic residues" evidence="1">
    <location>
        <begin position="553"/>
        <end position="578"/>
    </location>
</feature>
<dbReference type="VEuPathDB" id="ToxoDB:BESB_073940"/>
<keyword evidence="3" id="KW-1185">Reference proteome</keyword>
<feature type="compositionally biased region" description="Basic and acidic residues" evidence="1">
    <location>
        <begin position="178"/>
        <end position="191"/>
    </location>
</feature>
<dbReference type="EMBL" id="NWUJ01000007">
    <property type="protein sequence ID" value="PFH34242.1"/>
    <property type="molecule type" value="Genomic_DNA"/>
</dbReference>
<dbReference type="AlphaFoldDB" id="A0A2A9MFU6"/>
<name>A0A2A9MFU6_BESBE</name>
<evidence type="ECO:0000313" key="3">
    <source>
        <dbReference type="Proteomes" id="UP000224006"/>
    </source>
</evidence>
<feature type="region of interest" description="Disordered" evidence="1">
    <location>
        <begin position="31"/>
        <end position="69"/>
    </location>
</feature>
<comment type="caution">
    <text evidence="2">The sequence shown here is derived from an EMBL/GenBank/DDBJ whole genome shotgun (WGS) entry which is preliminary data.</text>
</comment>
<feature type="compositionally biased region" description="Basic and acidic residues" evidence="1">
    <location>
        <begin position="143"/>
        <end position="167"/>
    </location>
</feature>
<dbReference type="GeneID" id="40312320"/>
<reference evidence="2 3" key="1">
    <citation type="submission" date="2017-09" db="EMBL/GenBank/DDBJ databases">
        <title>Genome sequencing of Besnoitia besnoiti strain Bb-Ger1.</title>
        <authorList>
            <person name="Schares G."/>
            <person name="Venepally P."/>
            <person name="Lorenzi H.A."/>
        </authorList>
    </citation>
    <scope>NUCLEOTIDE SEQUENCE [LARGE SCALE GENOMIC DNA]</scope>
    <source>
        <strain evidence="2 3">Bb-Ger1</strain>
    </source>
</reference>